<dbReference type="Proteomes" id="UP001066276">
    <property type="component" value="Chromosome 3_2"/>
</dbReference>
<protein>
    <submittedName>
        <fullName evidence="2">Uncharacterized protein</fullName>
    </submittedName>
</protein>
<evidence type="ECO:0000256" key="1">
    <source>
        <dbReference type="SAM" id="MobiDB-lite"/>
    </source>
</evidence>
<feature type="compositionally biased region" description="Basic and acidic residues" evidence="1">
    <location>
        <begin position="47"/>
        <end position="75"/>
    </location>
</feature>
<dbReference type="AlphaFoldDB" id="A0AAV7TMP7"/>
<keyword evidence="3" id="KW-1185">Reference proteome</keyword>
<gene>
    <name evidence="2" type="ORF">NDU88_003114</name>
</gene>
<feature type="compositionally biased region" description="Basic residues" evidence="1">
    <location>
        <begin position="1"/>
        <end position="12"/>
    </location>
</feature>
<feature type="region of interest" description="Disordered" evidence="1">
    <location>
        <begin position="1"/>
        <end position="75"/>
    </location>
</feature>
<comment type="caution">
    <text evidence="2">The sequence shown here is derived from an EMBL/GenBank/DDBJ whole genome shotgun (WGS) entry which is preliminary data.</text>
</comment>
<evidence type="ECO:0000313" key="2">
    <source>
        <dbReference type="EMBL" id="KAJ1177862.1"/>
    </source>
</evidence>
<sequence>MRRKWNRSRPRMRPTPAQKELDRHAALEAVASLQRATSVDEASGGESDQRSHAMDSDFHHSEEAPRVTPRTADDL</sequence>
<organism evidence="2 3">
    <name type="scientific">Pleurodeles waltl</name>
    <name type="common">Iberian ribbed newt</name>
    <dbReference type="NCBI Taxonomy" id="8319"/>
    <lineage>
        <taxon>Eukaryota</taxon>
        <taxon>Metazoa</taxon>
        <taxon>Chordata</taxon>
        <taxon>Craniata</taxon>
        <taxon>Vertebrata</taxon>
        <taxon>Euteleostomi</taxon>
        <taxon>Amphibia</taxon>
        <taxon>Batrachia</taxon>
        <taxon>Caudata</taxon>
        <taxon>Salamandroidea</taxon>
        <taxon>Salamandridae</taxon>
        <taxon>Pleurodelinae</taxon>
        <taxon>Pleurodeles</taxon>
    </lineage>
</organism>
<name>A0AAV7TMP7_PLEWA</name>
<reference evidence="2" key="1">
    <citation type="journal article" date="2022" name="bioRxiv">
        <title>Sequencing and chromosome-scale assembly of the giantPleurodeles waltlgenome.</title>
        <authorList>
            <person name="Brown T."/>
            <person name="Elewa A."/>
            <person name="Iarovenko S."/>
            <person name="Subramanian E."/>
            <person name="Araus A.J."/>
            <person name="Petzold A."/>
            <person name="Susuki M."/>
            <person name="Suzuki K.-i.T."/>
            <person name="Hayashi T."/>
            <person name="Toyoda A."/>
            <person name="Oliveira C."/>
            <person name="Osipova E."/>
            <person name="Leigh N.D."/>
            <person name="Simon A."/>
            <person name="Yun M.H."/>
        </authorList>
    </citation>
    <scope>NUCLEOTIDE SEQUENCE</scope>
    <source>
        <strain evidence="2">20211129_DDA</strain>
        <tissue evidence="2">Liver</tissue>
    </source>
</reference>
<dbReference type="EMBL" id="JANPWB010000006">
    <property type="protein sequence ID" value="KAJ1177862.1"/>
    <property type="molecule type" value="Genomic_DNA"/>
</dbReference>
<evidence type="ECO:0000313" key="3">
    <source>
        <dbReference type="Proteomes" id="UP001066276"/>
    </source>
</evidence>
<proteinExistence type="predicted"/>
<accession>A0AAV7TMP7</accession>